<dbReference type="PATRIC" id="fig|361183.4.peg.1338"/>
<organism evidence="3 4">
    <name type="scientific">Altererythrobacter epoxidivorans</name>
    <dbReference type="NCBI Taxonomy" id="361183"/>
    <lineage>
        <taxon>Bacteria</taxon>
        <taxon>Pseudomonadati</taxon>
        <taxon>Pseudomonadota</taxon>
        <taxon>Alphaproteobacteria</taxon>
        <taxon>Sphingomonadales</taxon>
        <taxon>Erythrobacteraceae</taxon>
        <taxon>Altererythrobacter</taxon>
    </lineage>
</organism>
<keyword evidence="2" id="KW-0732">Signal</keyword>
<feature type="region of interest" description="Disordered" evidence="1">
    <location>
        <begin position="38"/>
        <end position="65"/>
    </location>
</feature>
<name>A0A0M3TA95_9SPHN</name>
<evidence type="ECO:0000313" key="3">
    <source>
        <dbReference type="EMBL" id="ALE16662.1"/>
    </source>
</evidence>
<dbReference type="EMBL" id="CP012669">
    <property type="protein sequence ID" value="ALE16662.1"/>
    <property type="molecule type" value="Genomic_DNA"/>
</dbReference>
<feature type="signal peptide" evidence="2">
    <location>
        <begin position="1"/>
        <end position="34"/>
    </location>
</feature>
<sequence length="544" mass="58840">MLESRTGKARLGYFVAVSASACAGLVCAATSASAQESAPASAPVPERIGGNQDIPSSLGARRFSGEGATSRVEGTGICRNAFDLAQYANTQIDGAGCPFGTFSLASDYRSKFETDLGEITVSFGMSREADSGFSLTQQLSRPHSGVVRESALTTAGIQAQLAGGDVSVSSTLGLSRNWERPLSPDELFPYRFNERSGLSQSHSIKAKLLDDGANSLTLDAKLDRADQNFRYLRGSSLDRLLLASDNSTSLRAVLKLQGTKLDASLRSNATFLSDSHTRKLKLSRGGIGVEYSRRDAVTVADQAIGNRASSSTRDRYGITLDLYGIAPTLAFSDSGAAQFLPKQVGIALEKRGTLRELATELQRDRKTAIELTGLWQTGLGTTILNQRSEKGTSTTARAEMSSNQLFASHIVTIGNWDIGADILRFSNSTAQGQRDSTSLYSASLGYRAKSGPRVQIDIGQEAMNFGGSDSEFTFADKTFQIGLELDMTPVLRRKLERDDIYLSAAFRINLNRSDYELRLFDEVLDRETDAYNRQGLMLTFGMNL</sequence>
<evidence type="ECO:0000256" key="1">
    <source>
        <dbReference type="SAM" id="MobiDB-lite"/>
    </source>
</evidence>
<evidence type="ECO:0000256" key="2">
    <source>
        <dbReference type="SAM" id="SignalP"/>
    </source>
</evidence>
<dbReference type="STRING" id="361183.AMC99_01368"/>
<dbReference type="PROSITE" id="PS51257">
    <property type="entry name" value="PROKAR_LIPOPROTEIN"/>
    <property type="match status" value="1"/>
</dbReference>
<accession>A0A0M3TA95</accession>
<dbReference type="RefSeq" id="WP_061924466.1">
    <property type="nucleotide sequence ID" value="NZ_CP012669.1"/>
</dbReference>
<gene>
    <name evidence="3" type="ORF">AMC99_01368</name>
</gene>
<evidence type="ECO:0000313" key="4">
    <source>
        <dbReference type="Proteomes" id="UP000057938"/>
    </source>
</evidence>
<feature type="chain" id="PRO_5005789667" evidence="2">
    <location>
        <begin position="35"/>
        <end position="544"/>
    </location>
</feature>
<dbReference type="Proteomes" id="UP000057938">
    <property type="component" value="Chromosome"/>
</dbReference>
<keyword evidence="4" id="KW-1185">Reference proteome</keyword>
<dbReference type="OrthoDB" id="7605249at2"/>
<dbReference type="AlphaFoldDB" id="A0A0M3TA95"/>
<protein>
    <submittedName>
        <fullName evidence="3">Uncharacterized protein</fullName>
    </submittedName>
</protein>
<proteinExistence type="predicted"/>
<reference evidence="3 4" key="1">
    <citation type="submission" date="2015-09" db="EMBL/GenBank/DDBJ databases">
        <title>Complete genome sequence of a benzo[a]pyrene-degrading bacterium Altererythrobacter epoxidivorans CGMCC 1.7731T.</title>
        <authorList>
            <person name="Li Z."/>
            <person name="Cheng H."/>
            <person name="Huo Y."/>
            <person name="Xu X."/>
        </authorList>
    </citation>
    <scope>NUCLEOTIDE SEQUENCE [LARGE SCALE GENOMIC DNA]</scope>
    <source>
        <strain evidence="3 4">CGMCC 1.7731</strain>
    </source>
</reference>
<dbReference type="KEGG" id="aep:AMC99_01368"/>